<evidence type="ECO:0000313" key="7">
    <source>
        <dbReference type="Proteomes" id="UP000316612"/>
    </source>
</evidence>
<dbReference type="InterPro" id="IPR003085">
    <property type="entry name" value="AcuC"/>
</dbReference>
<comment type="pathway">
    <text evidence="1">Ketone degradation; acetoin degradation.</text>
</comment>
<accession>A0A4Y4DP06</accession>
<dbReference type="PANTHER" id="PTHR10625">
    <property type="entry name" value="HISTONE DEACETYLASE HDAC1-RELATED"/>
    <property type="match status" value="1"/>
</dbReference>
<dbReference type="InterPro" id="IPR000286">
    <property type="entry name" value="HDACs"/>
</dbReference>
<dbReference type="InterPro" id="IPR037138">
    <property type="entry name" value="His_deacetylse_dom_sf"/>
</dbReference>
<dbReference type="PRINTS" id="PR01272">
    <property type="entry name" value="ACUCPROTEIN"/>
</dbReference>
<dbReference type="AlphaFoldDB" id="A0A4Y4DP06"/>
<name>A0A4Y4DP06_GLUUR</name>
<protein>
    <recommendedName>
        <fullName evidence="3">Acetoin utilization protein AcuC</fullName>
    </recommendedName>
</protein>
<keyword evidence="7" id="KW-1185">Reference proteome</keyword>
<evidence type="ECO:0000313" key="6">
    <source>
        <dbReference type="EMBL" id="GED05330.1"/>
    </source>
</evidence>
<dbReference type="CDD" id="cd09994">
    <property type="entry name" value="HDAC_AcuC_like"/>
    <property type="match status" value="1"/>
</dbReference>
<evidence type="ECO:0000256" key="1">
    <source>
        <dbReference type="ARBA" id="ARBA00005101"/>
    </source>
</evidence>
<keyword evidence="4" id="KW-0006">Acetoin catabolism</keyword>
<dbReference type="GO" id="GO:0004407">
    <property type="term" value="F:histone deacetylase activity"/>
    <property type="evidence" value="ECO:0007669"/>
    <property type="project" value="TreeGrafter"/>
</dbReference>
<reference evidence="6 7" key="1">
    <citation type="submission" date="2019-06" db="EMBL/GenBank/DDBJ databases">
        <title>Whole genome shotgun sequence of Glutamicibacter uratoxydans NBRC 15515.</title>
        <authorList>
            <person name="Hosoyama A."/>
            <person name="Uohara A."/>
            <person name="Ohji S."/>
            <person name="Ichikawa N."/>
        </authorList>
    </citation>
    <scope>NUCLEOTIDE SEQUENCE [LARGE SCALE GENOMIC DNA]</scope>
    <source>
        <strain evidence="6 7">NBRC 15515</strain>
    </source>
</reference>
<dbReference type="GO" id="GO:0045150">
    <property type="term" value="P:acetoin catabolic process"/>
    <property type="evidence" value="ECO:0007669"/>
    <property type="project" value="UniProtKB-UniPathway"/>
</dbReference>
<sequence>MLEPEHAPRPTLVMWDEQYLKYKFSDWHPMHPCRLDLTHRLSDQLEVFNAPNVSLAPPEVAEDAVLATVHEQSYIDQVRKVSADPTLVAEEFGLGTEDDPVFAGMHEAAARIVGGSVIAAEAIMDERTVRAVNFAGGMHHAARSKASGFCIYNDAAAAIFRMLERGAQRIVYIDVDAHHGDGTESIFWDDERVLTISIHESGLSLFPGTGFANEIGGKNAEGSAVNIAIPAMTGDAGWLRAFHAVIPQLVRAFKPEIIVSQHGCDAHRDDDMTNLKLSVDAQRQAALDISQLADELCEGRWLATGGGGYNVTGVVPRTWTHLTAIAAGKPIPLRTYVPETFRRHVLETYGRAMPYLMGDDAQLWWRNWEIGYDPADPVDRTIIATRKEVFPLFGLDPWFD</sequence>
<dbReference type="UniPathway" id="UPA00040"/>
<dbReference type="SUPFAM" id="SSF52768">
    <property type="entry name" value="Arginase/deacetylase"/>
    <property type="match status" value="1"/>
</dbReference>
<evidence type="ECO:0000256" key="3">
    <source>
        <dbReference type="ARBA" id="ARBA00020218"/>
    </source>
</evidence>
<gene>
    <name evidence="6" type="ORF">AUR04nite_08620</name>
</gene>
<dbReference type="Gene3D" id="3.40.800.20">
    <property type="entry name" value="Histone deacetylase domain"/>
    <property type="match status" value="1"/>
</dbReference>
<dbReference type="PANTHER" id="PTHR10625:SF10">
    <property type="entry name" value="HISTONE DEACETYLASE HDAC1"/>
    <property type="match status" value="1"/>
</dbReference>
<dbReference type="Proteomes" id="UP000316612">
    <property type="component" value="Unassembled WGS sequence"/>
</dbReference>
<dbReference type="PRINTS" id="PR01270">
    <property type="entry name" value="HDASUPER"/>
</dbReference>
<evidence type="ECO:0000256" key="2">
    <source>
        <dbReference type="ARBA" id="ARBA00005947"/>
    </source>
</evidence>
<dbReference type="Pfam" id="PF00850">
    <property type="entry name" value="Hist_deacetyl"/>
    <property type="match status" value="1"/>
</dbReference>
<proteinExistence type="inferred from homology"/>
<dbReference type="InterPro" id="IPR023696">
    <property type="entry name" value="Ureohydrolase_dom_sf"/>
</dbReference>
<comment type="caution">
    <text evidence="6">The sequence shown here is derived from an EMBL/GenBank/DDBJ whole genome shotgun (WGS) entry which is preliminary data.</text>
</comment>
<dbReference type="InterPro" id="IPR023801">
    <property type="entry name" value="His_deacetylse_dom"/>
</dbReference>
<dbReference type="EMBL" id="BJNY01000004">
    <property type="protein sequence ID" value="GED05330.1"/>
    <property type="molecule type" value="Genomic_DNA"/>
</dbReference>
<comment type="similarity">
    <text evidence="2">Belongs to the histone deacetylase family.</text>
</comment>
<organism evidence="6 7">
    <name type="scientific">Glutamicibacter uratoxydans</name>
    <name type="common">Arthrobacter uratoxydans</name>
    <dbReference type="NCBI Taxonomy" id="43667"/>
    <lineage>
        <taxon>Bacteria</taxon>
        <taxon>Bacillati</taxon>
        <taxon>Actinomycetota</taxon>
        <taxon>Actinomycetes</taxon>
        <taxon>Micrococcales</taxon>
        <taxon>Micrococcaceae</taxon>
        <taxon>Glutamicibacter</taxon>
    </lineage>
</organism>
<feature type="domain" description="Histone deacetylase" evidence="5">
    <location>
        <begin position="28"/>
        <end position="324"/>
    </location>
</feature>
<dbReference type="GO" id="GO:0040029">
    <property type="term" value="P:epigenetic regulation of gene expression"/>
    <property type="evidence" value="ECO:0007669"/>
    <property type="project" value="TreeGrafter"/>
</dbReference>
<evidence type="ECO:0000259" key="5">
    <source>
        <dbReference type="Pfam" id="PF00850"/>
    </source>
</evidence>
<evidence type="ECO:0000256" key="4">
    <source>
        <dbReference type="ARBA" id="ARBA00022627"/>
    </source>
</evidence>